<dbReference type="EMBL" id="ML738301">
    <property type="protein sequence ID" value="KAE8317563.1"/>
    <property type="molecule type" value="Genomic_DNA"/>
</dbReference>
<name>A0A5N6W9X0_9EURO</name>
<accession>A0A5N6W9X0</accession>
<gene>
    <name evidence="1" type="ORF">BDV41DRAFT_525904</name>
</gene>
<dbReference type="PROSITE" id="PS51257">
    <property type="entry name" value="PROKAR_LIPOPROTEIN"/>
    <property type="match status" value="1"/>
</dbReference>
<dbReference type="AlphaFoldDB" id="A0A5N6W9X0"/>
<evidence type="ECO:0000313" key="1">
    <source>
        <dbReference type="EMBL" id="KAE8317563.1"/>
    </source>
</evidence>
<reference evidence="2" key="1">
    <citation type="submission" date="2019-04" db="EMBL/GenBank/DDBJ databases">
        <title>Friends and foes A comparative genomics studyof 23 Aspergillus species from section Flavi.</title>
        <authorList>
            <consortium name="DOE Joint Genome Institute"/>
            <person name="Kjaerbolling I."/>
            <person name="Vesth T."/>
            <person name="Frisvad J.C."/>
            <person name="Nybo J.L."/>
            <person name="Theobald S."/>
            <person name="Kildgaard S."/>
            <person name="Isbrandt T."/>
            <person name="Kuo A."/>
            <person name="Sato A."/>
            <person name="Lyhne E.K."/>
            <person name="Kogle M.E."/>
            <person name="Wiebenga A."/>
            <person name="Kun R.S."/>
            <person name="Lubbers R.J."/>
            <person name="Makela M.R."/>
            <person name="Barry K."/>
            <person name="Chovatia M."/>
            <person name="Clum A."/>
            <person name="Daum C."/>
            <person name="Haridas S."/>
            <person name="He G."/>
            <person name="LaButti K."/>
            <person name="Lipzen A."/>
            <person name="Mondo S."/>
            <person name="Riley R."/>
            <person name="Salamov A."/>
            <person name="Simmons B.A."/>
            <person name="Magnuson J.K."/>
            <person name="Henrissat B."/>
            <person name="Mortensen U.H."/>
            <person name="Larsen T.O."/>
            <person name="Devries R.P."/>
            <person name="Grigoriev I.V."/>
            <person name="Machida M."/>
            <person name="Baker S.E."/>
            <person name="Andersen M.R."/>
        </authorList>
    </citation>
    <scope>NUCLEOTIDE SEQUENCE [LARGE SCALE GENOMIC DNA]</scope>
    <source>
        <strain evidence="2">CBS 130015</strain>
    </source>
</reference>
<organism evidence="1 2">
    <name type="scientific">Aspergillus transmontanensis</name>
    <dbReference type="NCBI Taxonomy" id="1034304"/>
    <lineage>
        <taxon>Eukaryota</taxon>
        <taxon>Fungi</taxon>
        <taxon>Dikarya</taxon>
        <taxon>Ascomycota</taxon>
        <taxon>Pezizomycotina</taxon>
        <taxon>Eurotiomycetes</taxon>
        <taxon>Eurotiomycetidae</taxon>
        <taxon>Eurotiales</taxon>
        <taxon>Aspergillaceae</taxon>
        <taxon>Aspergillus</taxon>
        <taxon>Aspergillus subgen. Circumdati</taxon>
    </lineage>
</organism>
<proteinExistence type="predicted"/>
<protein>
    <submittedName>
        <fullName evidence="1">Uncharacterized protein</fullName>
    </submittedName>
</protein>
<evidence type="ECO:0000313" key="2">
    <source>
        <dbReference type="Proteomes" id="UP000325433"/>
    </source>
</evidence>
<keyword evidence="2" id="KW-1185">Reference proteome</keyword>
<sequence>MRNEPAWINGSFLGCSLRFILRDLVFGGLWVSEGSKRSCYCILDQGRFVARHAC</sequence>
<dbReference type="Proteomes" id="UP000325433">
    <property type="component" value="Unassembled WGS sequence"/>
</dbReference>